<comment type="similarity">
    <text evidence="1">Belongs to the phenylacetyl-CoA ligase family.</text>
</comment>
<dbReference type="Proteomes" id="UP000075766">
    <property type="component" value="Unassembled WGS sequence"/>
</dbReference>
<dbReference type="PANTHER" id="PTHR43439">
    <property type="entry name" value="PHENYLACETATE-COENZYME A LIGASE"/>
    <property type="match status" value="1"/>
</dbReference>
<dbReference type="InterPro" id="IPR042099">
    <property type="entry name" value="ANL_N_sf"/>
</dbReference>
<evidence type="ECO:0000259" key="2">
    <source>
        <dbReference type="Pfam" id="PF00501"/>
    </source>
</evidence>
<dbReference type="InterPro" id="IPR028154">
    <property type="entry name" value="AMP-dep_Lig_C"/>
</dbReference>
<dbReference type="Pfam" id="PF14535">
    <property type="entry name" value="AMP-binding_C_2"/>
    <property type="match status" value="1"/>
</dbReference>
<comment type="pathway">
    <text evidence="1">Aromatic compound metabolism; phenylacetate degradation.</text>
</comment>
<evidence type="ECO:0000259" key="3">
    <source>
        <dbReference type="Pfam" id="PF14535"/>
    </source>
</evidence>
<evidence type="ECO:0000313" key="5">
    <source>
        <dbReference type="Proteomes" id="UP000075766"/>
    </source>
</evidence>
<comment type="caution">
    <text evidence="4">The sequence shown here is derived from an EMBL/GenBank/DDBJ whole genome shotgun (WGS) entry which is preliminary data.</text>
</comment>
<evidence type="ECO:0000256" key="1">
    <source>
        <dbReference type="PIRNR" id="PIRNR006444"/>
    </source>
</evidence>
<dbReference type="InterPro" id="IPR000873">
    <property type="entry name" value="AMP-dep_synth/lig_dom"/>
</dbReference>
<evidence type="ECO:0000313" key="4">
    <source>
        <dbReference type="EMBL" id="KXX65860.1"/>
    </source>
</evidence>
<proteinExistence type="inferred from homology"/>
<keyword evidence="1" id="KW-0547">Nucleotide-binding</keyword>
<reference evidence="4 5" key="1">
    <citation type="submission" date="2016-02" db="EMBL/GenBank/DDBJ databases">
        <title>Genome sequence of Marichromatium gracile YL-28, a purple sulfur bacterium.</title>
        <authorList>
            <person name="Zhao C."/>
            <person name="Hong X."/>
            <person name="Chen S."/>
            <person name="Yang S."/>
        </authorList>
    </citation>
    <scope>NUCLEOTIDE SEQUENCE [LARGE SCALE GENOMIC DNA]</scope>
    <source>
        <strain evidence="4 5">YL28</strain>
    </source>
</reference>
<dbReference type="RefSeq" id="WP_062272375.1">
    <property type="nucleotide sequence ID" value="NZ_JAKEDQ010000005.1"/>
</dbReference>
<organism evidence="4 5">
    <name type="scientific">Marichromatium gracile</name>
    <name type="common">Chromatium gracile</name>
    <dbReference type="NCBI Taxonomy" id="1048"/>
    <lineage>
        <taxon>Bacteria</taxon>
        <taxon>Pseudomonadati</taxon>
        <taxon>Pseudomonadota</taxon>
        <taxon>Gammaproteobacteria</taxon>
        <taxon>Chromatiales</taxon>
        <taxon>Chromatiaceae</taxon>
        <taxon>Marichromatium</taxon>
    </lineage>
</organism>
<keyword evidence="1 4" id="KW-0436">Ligase</keyword>
<dbReference type="CDD" id="cd05913">
    <property type="entry name" value="PaaK"/>
    <property type="match status" value="1"/>
</dbReference>
<dbReference type="Pfam" id="PF00501">
    <property type="entry name" value="AMP-binding"/>
    <property type="match status" value="1"/>
</dbReference>
<dbReference type="PIRSF" id="PIRSF006444">
    <property type="entry name" value="PaaK"/>
    <property type="match status" value="1"/>
</dbReference>
<feature type="domain" description="AMP-dependent synthetase/ligase" evidence="2">
    <location>
        <begin position="91"/>
        <end position="297"/>
    </location>
</feature>
<dbReference type="Gene3D" id="3.30.300.30">
    <property type="match status" value="1"/>
</dbReference>
<gene>
    <name evidence="4" type="ORF">AY586_07995</name>
</gene>
<comment type="function">
    <text evidence="1">Catalyzes the activation of phenylacetic acid (PA) to phenylacetyl-CoA (PA-CoA).</text>
</comment>
<dbReference type="InterPro" id="IPR011880">
    <property type="entry name" value="PA_CoA_ligase"/>
</dbReference>
<dbReference type="Gene3D" id="3.40.50.12780">
    <property type="entry name" value="N-terminal domain of ligase-like"/>
    <property type="match status" value="1"/>
</dbReference>
<dbReference type="EMBL" id="LSYU01000028">
    <property type="protein sequence ID" value="KXX65860.1"/>
    <property type="molecule type" value="Genomic_DNA"/>
</dbReference>
<protein>
    <recommendedName>
        <fullName evidence="1">Phenylacetate-coenzyme A ligase</fullName>
        <ecNumber evidence="1">6.2.1.30</ecNumber>
    </recommendedName>
    <alternativeName>
        <fullName evidence="1">Phenylacetyl-CoA ligase</fullName>
    </alternativeName>
</protein>
<comment type="catalytic activity">
    <reaction evidence="1">
        <text>2-phenylacetate + ATP + CoA = phenylacetyl-CoA + AMP + diphosphate</text>
        <dbReference type="Rhea" id="RHEA:20956"/>
        <dbReference type="ChEBI" id="CHEBI:18401"/>
        <dbReference type="ChEBI" id="CHEBI:30616"/>
        <dbReference type="ChEBI" id="CHEBI:33019"/>
        <dbReference type="ChEBI" id="CHEBI:57287"/>
        <dbReference type="ChEBI" id="CHEBI:57390"/>
        <dbReference type="ChEBI" id="CHEBI:456215"/>
        <dbReference type="EC" id="6.2.1.30"/>
    </reaction>
</comment>
<dbReference type="GO" id="GO:0016874">
    <property type="term" value="F:ligase activity"/>
    <property type="evidence" value="ECO:0007669"/>
    <property type="project" value="UniProtKB-KW"/>
</dbReference>
<dbReference type="InterPro" id="IPR051414">
    <property type="entry name" value="Adenylate-forming_Reductase"/>
</dbReference>
<dbReference type="InterPro" id="IPR045851">
    <property type="entry name" value="AMP-bd_C_sf"/>
</dbReference>
<dbReference type="EC" id="6.2.1.30" evidence="1"/>
<feature type="domain" description="AMP-dependent ligase C-terminal" evidence="3">
    <location>
        <begin position="346"/>
        <end position="442"/>
    </location>
</feature>
<sequence length="444" mass="49506">MFKELWNDAAGGFHPASAPDYLPEQALREVQLRRLRAVVEHAYKNVALFRSRMEERGLTPESVQSLADIAKLPFTVKADLRDTYPSGLFAVPMGDVVRLHASSGTTGKPIVVSYTREDIQVWSEVMARALACYGLHRGDIIQNAFGYGLFTGGLGVHYGAETLGATVVPISGGNTDRQLMVIRDFGVSALCCTPSYFAHMLERAEELGVDLPASPLRVGVFGAEPWSDAMRRHIEEAAGIRAYDIYGLSEIVGPGVASECTEQHGLHLFEDHFYPEIIDPESGEPLPDGEEGELVITTLSKRAMPMIRYRTRDITAIIPERCACGRTLRRMRRIERRSDDMFIIRGVNVFPSQVEAALLAVEGTLPHYQIILTRDHGLDQMAVEVEVTAEVFSDKVRALEEVRARLAQSIERIIGIRVMLRLVEPRTIERSQGKAKRVIDRRHD</sequence>
<dbReference type="SUPFAM" id="SSF56801">
    <property type="entry name" value="Acetyl-CoA synthetase-like"/>
    <property type="match status" value="1"/>
</dbReference>
<accession>A0ABR5VK76</accession>
<dbReference type="PANTHER" id="PTHR43439:SF1">
    <property type="entry name" value="PHENYLACETATE-COENZYME A LIGASE"/>
    <property type="match status" value="1"/>
</dbReference>
<name>A0ABR5VK76_MARGR</name>
<keyword evidence="5" id="KW-1185">Reference proteome</keyword>